<gene>
    <name evidence="5" type="ORF">KC19_9G170700</name>
</gene>
<dbReference type="Pfam" id="PF23603">
    <property type="entry name" value="Ubiquitin_TPR1"/>
    <property type="match status" value="1"/>
</dbReference>
<feature type="region of interest" description="Disordered" evidence="2">
    <location>
        <begin position="60"/>
        <end position="111"/>
    </location>
</feature>
<dbReference type="AlphaFoldDB" id="A0A8T0GWW5"/>
<evidence type="ECO:0000313" key="6">
    <source>
        <dbReference type="Proteomes" id="UP000822688"/>
    </source>
</evidence>
<reference evidence="5" key="1">
    <citation type="submission" date="2020-06" db="EMBL/GenBank/DDBJ databases">
        <title>WGS assembly of Ceratodon purpureus strain R40.</title>
        <authorList>
            <person name="Carey S.B."/>
            <person name="Jenkins J."/>
            <person name="Shu S."/>
            <person name="Lovell J.T."/>
            <person name="Sreedasyam A."/>
            <person name="Maumus F."/>
            <person name="Tiley G.P."/>
            <person name="Fernandez-Pozo N."/>
            <person name="Barry K."/>
            <person name="Chen C."/>
            <person name="Wang M."/>
            <person name="Lipzen A."/>
            <person name="Daum C."/>
            <person name="Saski C.A."/>
            <person name="Payton A.C."/>
            <person name="Mcbreen J.C."/>
            <person name="Conrad R.E."/>
            <person name="Kollar L.M."/>
            <person name="Olsson S."/>
            <person name="Huttunen S."/>
            <person name="Landis J.B."/>
            <person name="Wickett N.J."/>
            <person name="Johnson M.G."/>
            <person name="Rensing S.A."/>
            <person name="Grimwood J."/>
            <person name="Schmutz J."/>
            <person name="Mcdaniel S.F."/>
        </authorList>
    </citation>
    <scope>NUCLEOTIDE SEQUENCE</scope>
    <source>
        <strain evidence="5">R40</strain>
    </source>
</reference>
<feature type="domain" description="HTH myb-type" evidence="4">
    <location>
        <begin position="838"/>
        <end position="897"/>
    </location>
</feature>
<dbReference type="PANTHER" id="PTHR21717">
    <property type="entry name" value="TELOMERIC REPEAT BINDING PROTEIN"/>
    <property type="match status" value="1"/>
</dbReference>
<feature type="region of interest" description="Disordered" evidence="2">
    <location>
        <begin position="1"/>
        <end position="38"/>
    </location>
</feature>
<keyword evidence="1" id="KW-0238">DNA-binding</keyword>
<dbReference type="Gene3D" id="1.10.246.220">
    <property type="match status" value="1"/>
</dbReference>
<feature type="compositionally biased region" description="Basic and acidic residues" evidence="2">
    <location>
        <begin position="66"/>
        <end position="84"/>
    </location>
</feature>
<dbReference type="SMART" id="SM00717">
    <property type="entry name" value="SANT"/>
    <property type="match status" value="1"/>
</dbReference>
<dbReference type="PANTHER" id="PTHR21717:SF70">
    <property type="entry name" value="TELOMERE REPEAT-BINDING PROTEIN 2-RELATED"/>
    <property type="match status" value="1"/>
</dbReference>
<name>A0A8T0GWW5_CERPU</name>
<dbReference type="Proteomes" id="UP000822688">
    <property type="component" value="Chromosome 9"/>
</dbReference>
<accession>A0A8T0GWW5</accession>
<dbReference type="InterPro" id="IPR057625">
    <property type="entry name" value="TPR1-6-like_ubiquitin"/>
</dbReference>
<dbReference type="InterPro" id="IPR031105">
    <property type="entry name" value="TRP_plant"/>
</dbReference>
<dbReference type="SUPFAM" id="SSF46689">
    <property type="entry name" value="Homeodomain-like"/>
    <property type="match status" value="1"/>
</dbReference>
<dbReference type="PROSITE" id="PS51294">
    <property type="entry name" value="HTH_MYB"/>
    <property type="match status" value="1"/>
</dbReference>
<proteinExistence type="predicted"/>
<comment type="caution">
    <text evidence="5">The sequence shown here is derived from an EMBL/GenBank/DDBJ whole genome shotgun (WGS) entry which is preliminary data.</text>
</comment>
<feature type="region of interest" description="Disordered" evidence="2">
    <location>
        <begin position="439"/>
        <end position="469"/>
    </location>
</feature>
<feature type="compositionally biased region" description="Polar residues" evidence="2">
    <location>
        <begin position="85"/>
        <end position="94"/>
    </location>
</feature>
<protein>
    <submittedName>
        <fullName evidence="5">Uncharacterized protein</fullName>
    </submittedName>
</protein>
<sequence length="936" mass="100888">MEARIRRVGGGFPGYDGPALPRAMRSQRSRGGDAAKRQANNLARTGVFDLLATVAGQILQDAGSEDPNKTKEGHQDSTKDKSQSDLDSQITSLGSVKDFTSVDKPQSAGKPMEYSGCNTNVCTIKDVSDQGSNIVETMSCVVRTPSQEEDRKAFVKDVLVDESNGAFVHTNASSVGDLAVLPLCDSDMSTSPDSPSLEFKEMVPISESCGVSTEIKQHPADRVYEPLKTEELVSEMSQYATKQTALEIFEEAPCYRMVVGAGVITNGTLSDSDKASCKQLGKSENVVHCSKSLDESESGSDLVQGSPSKNSSDSTPEVHVQCKMSESGEYGESAELMLGTEAIGDQTASMELEDKSVPVSRKNQPAAASSANFHVATPGLAEGRSTRPMVKRVMSRMDGKFYKKEHVYRSSQRLHPESMTKKLDSYSKNLKVRRAVKVAKRNHVAGTTRTKRQHAEMESTDSGSSEDSRYGKKLFFSGIAAFTRQRTTRGFQNKRKKTIDGSSKTAPDLHLNTSDLMELEYECVEGEPPAAAAKLRSAKAASVASSPTSRSAKLARTKSLEPHVKLSIKSFTVPELFVDLPESASVASLKRAVMDAAMNLLGGGLRVRVLMQGKKVPDEAATLSQIGISRTAKPESLGFMLEPSPVLTSASATAEDPLLVLSRAANQPAPRYPVYGVPGLSGVGDGGVRCPIKRSKSTGVVVDPDPSYVPPSMSSDQDGYVDGKRNGVTFSANPVESVKGCNVVKNNKHLSERMALSPHPTRVAAAGALAAIRAQADASRRARSEVDSPSSVPPSSHDSFVAASGAIILHPGLGTGDNVPGMAIVPMRNKISRALDNGKRRVRRPFSVSEVEALVHAVEKLGTGRWRDVKLRAFEQAKHRTYVDLKDKWKTLVHTARIAPHQRRGEPVPQELLERVTRAHAFWTAHAAKQQADLDF</sequence>
<feature type="region of interest" description="Disordered" evidence="2">
    <location>
        <begin position="489"/>
        <end position="509"/>
    </location>
</feature>
<feature type="compositionally biased region" description="Low complexity" evidence="2">
    <location>
        <begin position="700"/>
        <end position="716"/>
    </location>
</feature>
<keyword evidence="6" id="KW-1185">Reference proteome</keyword>
<feature type="compositionally biased region" description="Polar residues" evidence="2">
    <location>
        <begin position="299"/>
        <end position="315"/>
    </location>
</feature>
<feature type="compositionally biased region" description="Polar residues" evidence="2">
    <location>
        <begin position="500"/>
        <end position="509"/>
    </location>
</feature>
<feature type="domain" description="Myb-like" evidence="3">
    <location>
        <begin position="838"/>
        <end position="893"/>
    </location>
</feature>
<feature type="region of interest" description="Disordered" evidence="2">
    <location>
        <begin position="291"/>
        <end position="317"/>
    </location>
</feature>
<dbReference type="EMBL" id="CM026430">
    <property type="protein sequence ID" value="KAG0562779.1"/>
    <property type="molecule type" value="Genomic_DNA"/>
</dbReference>
<dbReference type="InterPro" id="IPR017930">
    <property type="entry name" value="Myb_dom"/>
</dbReference>
<feature type="region of interest" description="Disordered" evidence="2">
    <location>
        <begin position="697"/>
        <end position="719"/>
    </location>
</feature>
<dbReference type="CDD" id="cd11660">
    <property type="entry name" value="SANT_TRF"/>
    <property type="match status" value="1"/>
</dbReference>
<evidence type="ECO:0000259" key="4">
    <source>
        <dbReference type="PROSITE" id="PS51294"/>
    </source>
</evidence>
<evidence type="ECO:0000313" key="5">
    <source>
        <dbReference type="EMBL" id="KAG0562779.1"/>
    </source>
</evidence>
<evidence type="ECO:0000256" key="2">
    <source>
        <dbReference type="SAM" id="MobiDB-lite"/>
    </source>
</evidence>
<dbReference type="PROSITE" id="PS50090">
    <property type="entry name" value="MYB_LIKE"/>
    <property type="match status" value="1"/>
</dbReference>
<dbReference type="InterPro" id="IPR009057">
    <property type="entry name" value="Homeodomain-like_sf"/>
</dbReference>
<evidence type="ECO:0000256" key="1">
    <source>
        <dbReference type="ARBA" id="ARBA00023125"/>
    </source>
</evidence>
<organism evidence="5 6">
    <name type="scientific">Ceratodon purpureus</name>
    <name type="common">Fire moss</name>
    <name type="synonym">Dicranum purpureum</name>
    <dbReference type="NCBI Taxonomy" id="3225"/>
    <lineage>
        <taxon>Eukaryota</taxon>
        <taxon>Viridiplantae</taxon>
        <taxon>Streptophyta</taxon>
        <taxon>Embryophyta</taxon>
        <taxon>Bryophyta</taxon>
        <taxon>Bryophytina</taxon>
        <taxon>Bryopsida</taxon>
        <taxon>Dicranidae</taxon>
        <taxon>Pseudoditrichales</taxon>
        <taxon>Ditrichaceae</taxon>
        <taxon>Ceratodon</taxon>
    </lineage>
</organism>
<evidence type="ECO:0000259" key="3">
    <source>
        <dbReference type="PROSITE" id="PS50090"/>
    </source>
</evidence>
<dbReference type="GO" id="GO:0042162">
    <property type="term" value="F:telomeric DNA binding"/>
    <property type="evidence" value="ECO:0007669"/>
    <property type="project" value="UniProtKB-ARBA"/>
</dbReference>
<dbReference type="InterPro" id="IPR001005">
    <property type="entry name" value="SANT/Myb"/>
</dbReference>